<proteinExistence type="predicted"/>
<dbReference type="AlphaFoldDB" id="A0A0D8Y3T0"/>
<organism evidence="2 3">
    <name type="scientific">Dictyocaulus viviparus</name>
    <name type="common">Bovine lungworm</name>
    <dbReference type="NCBI Taxonomy" id="29172"/>
    <lineage>
        <taxon>Eukaryota</taxon>
        <taxon>Metazoa</taxon>
        <taxon>Ecdysozoa</taxon>
        <taxon>Nematoda</taxon>
        <taxon>Chromadorea</taxon>
        <taxon>Rhabditida</taxon>
        <taxon>Rhabditina</taxon>
        <taxon>Rhabditomorpha</taxon>
        <taxon>Strongyloidea</taxon>
        <taxon>Metastrongylidae</taxon>
        <taxon>Dictyocaulus</taxon>
    </lineage>
</organism>
<feature type="region of interest" description="Disordered" evidence="1">
    <location>
        <begin position="695"/>
        <end position="736"/>
    </location>
</feature>
<evidence type="ECO:0000313" key="3">
    <source>
        <dbReference type="Proteomes" id="UP000053766"/>
    </source>
</evidence>
<name>A0A0D8Y3T0_DICVI</name>
<dbReference type="EMBL" id="KN716185">
    <property type="protein sequence ID" value="KJH51370.1"/>
    <property type="molecule type" value="Genomic_DNA"/>
</dbReference>
<reference evidence="2 3" key="1">
    <citation type="submission" date="2013-11" db="EMBL/GenBank/DDBJ databases">
        <title>Draft genome of the bovine lungworm Dictyocaulus viviparus.</title>
        <authorList>
            <person name="Mitreva M."/>
        </authorList>
    </citation>
    <scope>NUCLEOTIDE SEQUENCE [LARGE SCALE GENOMIC DNA]</scope>
    <source>
        <strain evidence="2 3">HannoverDv2000</strain>
    </source>
</reference>
<gene>
    <name evidence="2" type="ORF">DICVIV_02489</name>
</gene>
<evidence type="ECO:0000313" key="2">
    <source>
        <dbReference type="EMBL" id="KJH51370.1"/>
    </source>
</evidence>
<dbReference type="OrthoDB" id="5865157at2759"/>
<accession>A0A0D8Y3T0</accession>
<sequence length="736" mass="83789">MYNWISTKLGADYLPWFTVYEVNNALNFIINRGINPRNDVVKRSSTMYAMKQKFNNLLSKKKCFLDRQRQSSLLIDPLPIDNNPLIYEFSNFYRHLSNASMPTEERSAQLALIKQVIQESVIIEWPKSIEGISNESNDTVKIDMPPLIHRARSVIKCRTSHPTMRIKVCAITEDSDDLLLPQPRILEAFFRASLVKLSHDGSESRQVAGRLILTQREGIPTSRNSEQTGATVSEGKLIASQAASDTKTYVILERMGERGAITTPFKYENQALCATFPEMGVALNSMVDRRQLATRYAVLVEVALNIDNKLIINHEVLEVCCDTSTVPWIILREAIRYYVKSQIINARSLYYNEICHIQCMTLLPRVLRCKSNDEIKSLEIQLYGNSNCSTSNNDYRIKLRDRLLTEQVLPMTSIQRNEFMVEKCISCLDMRTELHHTAWSWLFRATELLQDVGHKMCPSPIFGEKKCTKTKKQMAACDQFQTMLSLFNNGLITMINPLLVRHVYRDLALEEENHGAILIRFCDENAGFLSFSFGYEKSSNDVILVGSLSAEQVKEFKQGLAEVLMDEQYPSKFANLIKIEAKESDTNNISISLMRKELVFHSYVTMRLDNSVHVLDNETIRINPLTGEKVARISTQYNGPVSVPHYPESLSNLTNLSMATNVLYSIIQQQMVFPMSLTSCLPGSFNMQEFLPSAKFPQPAEDSESEGEDEVTRIMKSVSDNFSNPRRNEESNVGSQ</sequence>
<protein>
    <submittedName>
        <fullName evidence="2">Uncharacterized protein</fullName>
    </submittedName>
</protein>
<dbReference type="Proteomes" id="UP000053766">
    <property type="component" value="Unassembled WGS sequence"/>
</dbReference>
<keyword evidence="3" id="KW-1185">Reference proteome</keyword>
<reference evidence="3" key="2">
    <citation type="journal article" date="2016" name="Sci. Rep.">
        <title>Dictyocaulus viviparus genome, variome and transcriptome elucidate lungworm biology and support future intervention.</title>
        <authorList>
            <person name="McNulty S.N."/>
            <person name="Strube C."/>
            <person name="Rosa B.A."/>
            <person name="Martin J.C."/>
            <person name="Tyagi R."/>
            <person name="Choi Y.J."/>
            <person name="Wang Q."/>
            <person name="Hallsworth Pepin K."/>
            <person name="Zhang X."/>
            <person name="Ozersky P."/>
            <person name="Wilson R.K."/>
            <person name="Sternberg P.W."/>
            <person name="Gasser R.B."/>
            <person name="Mitreva M."/>
        </authorList>
    </citation>
    <scope>NUCLEOTIDE SEQUENCE [LARGE SCALE GENOMIC DNA]</scope>
    <source>
        <strain evidence="3">HannoverDv2000</strain>
    </source>
</reference>
<feature type="compositionally biased region" description="Polar residues" evidence="1">
    <location>
        <begin position="718"/>
        <end position="736"/>
    </location>
</feature>
<evidence type="ECO:0000256" key="1">
    <source>
        <dbReference type="SAM" id="MobiDB-lite"/>
    </source>
</evidence>